<evidence type="ECO:0000259" key="3">
    <source>
        <dbReference type="Pfam" id="PF08806"/>
    </source>
</evidence>
<feature type="domain" description="Selenoprotein F/M" evidence="3">
    <location>
        <begin position="1"/>
        <end position="63"/>
    </location>
</feature>
<feature type="region of interest" description="Disordered" evidence="2">
    <location>
        <begin position="77"/>
        <end position="138"/>
    </location>
</feature>
<dbReference type="InterPro" id="IPR036249">
    <property type="entry name" value="Thioredoxin-like_sf"/>
</dbReference>
<dbReference type="InterPro" id="IPR038219">
    <property type="entry name" value="Sep15/SelM_sf"/>
</dbReference>
<accession>A0A7S1CUW2</accession>
<sequence length="138" mass="16304">MPELKQFLKGYEAEEYRGVEVEYVHGRKAVLSIFHDGELQEEITLSELGTREEMHALMVDKGFQKMSEEEIIAMQVRRRKEDAEEHQRLLEERARRQEEINRGSEERKQKFLKRLKEKEEADAKAKEEGKEGKEGAEL</sequence>
<gene>
    <name evidence="4" type="ORF">CTEN0397_LOCUS117</name>
</gene>
<dbReference type="SUPFAM" id="SSF52833">
    <property type="entry name" value="Thioredoxin-like"/>
    <property type="match status" value="1"/>
</dbReference>
<dbReference type="AlphaFoldDB" id="A0A7S1CUW2"/>
<dbReference type="Gene3D" id="3.40.30.50">
    <property type="entry name" value="Sep15/SelM thioredoxin-like domain, active-site redox motif"/>
    <property type="match status" value="1"/>
</dbReference>
<dbReference type="Pfam" id="PF08806">
    <property type="entry name" value="Sep15_SelM"/>
    <property type="match status" value="1"/>
</dbReference>
<evidence type="ECO:0000256" key="2">
    <source>
        <dbReference type="SAM" id="MobiDB-lite"/>
    </source>
</evidence>
<evidence type="ECO:0000313" key="4">
    <source>
        <dbReference type="EMBL" id="CAD8929100.1"/>
    </source>
</evidence>
<reference evidence="4" key="1">
    <citation type="submission" date="2021-01" db="EMBL/GenBank/DDBJ databases">
        <authorList>
            <person name="Corre E."/>
            <person name="Pelletier E."/>
            <person name="Niang G."/>
            <person name="Scheremetjew M."/>
            <person name="Finn R."/>
            <person name="Kale V."/>
            <person name="Holt S."/>
            <person name="Cochrane G."/>
            <person name="Meng A."/>
            <person name="Brown T."/>
            <person name="Cohen L."/>
        </authorList>
    </citation>
    <scope>NUCLEOTIDE SEQUENCE</scope>
    <source>
        <strain evidence="4">ECT3854</strain>
    </source>
</reference>
<dbReference type="EMBL" id="HBFW01000182">
    <property type="protein sequence ID" value="CAD8929100.1"/>
    <property type="molecule type" value="Transcribed_RNA"/>
</dbReference>
<name>A0A7S1CUW2_CYCTE</name>
<evidence type="ECO:0000256" key="1">
    <source>
        <dbReference type="ARBA" id="ARBA00005742"/>
    </source>
</evidence>
<dbReference type="InterPro" id="IPR014912">
    <property type="entry name" value="Sep15_SelM_dom"/>
</dbReference>
<organism evidence="4">
    <name type="scientific">Cyclophora tenuis</name>
    <name type="common">Marine diatom</name>
    <dbReference type="NCBI Taxonomy" id="216820"/>
    <lineage>
        <taxon>Eukaryota</taxon>
        <taxon>Sar</taxon>
        <taxon>Stramenopiles</taxon>
        <taxon>Ochrophyta</taxon>
        <taxon>Bacillariophyta</taxon>
        <taxon>Fragilariophyceae</taxon>
        <taxon>Fragilariophycidae</taxon>
        <taxon>Cyclophorales</taxon>
        <taxon>Cyclophoraceae</taxon>
        <taxon>Cyclophora</taxon>
    </lineage>
</organism>
<comment type="similarity">
    <text evidence="1">Belongs to the selenoprotein M/F family.</text>
</comment>
<protein>
    <recommendedName>
        <fullName evidence="3">Selenoprotein F/M domain-containing protein</fullName>
    </recommendedName>
</protein>
<feature type="compositionally biased region" description="Basic and acidic residues" evidence="2">
    <location>
        <begin position="79"/>
        <end position="138"/>
    </location>
</feature>
<proteinExistence type="inferred from homology"/>